<evidence type="ECO:0000313" key="4">
    <source>
        <dbReference type="Proteomes" id="UP000218627"/>
    </source>
</evidence>
<dbReference type="Proteomes" id="UP000218627">
    <property type="component" value="Unassembled WGS sequence"/>
</dbReference>
<organism evidence="3 4">
    <name type="scientific">Hydrogenobacter hydrogenophilus</name>
    <dbReference type="NCBI Taxonomy" id="35835"/>
    <lineage>
        <taxon>Bacteria</taxon>
        <taxon>Pseudomonadati</taxon>
        <taxon>Aquificota</taxon>
        <taxon>Aquificia</taxon>
        <taxon>Aquificales</taxon>
        <taxon>Aquificaceae</taxon>
        <taxon>Hydrogenobacter</taxon>
    </lineage>
</organism>
<dbReference type="PANTHER" id="PTHR33375:SF1">
    <property type="entry name" value="CHROMOSOME-PARTITIONING PROTEIN PARB-RELATED"/>
    <property type="match status" value="1"/>
</dbReference>
<evidence type="ECO:0000256" key="1">
    <source>
        <dbReference type="SAM" id="Coils"/>
    </source>
</evidence>
<feature type="coiled-coil region" evidence="1">
    <location>
        <begin position="182"/>
        <end position="210"/>
    </location>
</feature>
<name>A0A285NU39_9AQUI</name>
<dbReference type="AlphaFoldDB" id="A0A285NU39"/>
<dbReference type="InterPro" id="IPR036086">
    <property type="entry name" value="ParB/Sulfiredoxin_sf"/>
</dbReference>
<dbReference type="GO" id="GO:0005694">
    <property type="term" value="C:chromosome"/>
    <property type="evidence" value="ECO:0007669"/>
    <property type="project" value="TreeGrafter"/>
</dbReference>
<dbReference type="Gene3D" id="3.90.1530.10">
    <property type="entry name" value="Conserved hypothetical protein from pyrococcus furiosus pfu- 392566-001, ParB domain"/>
    <property type="match status" value="1"/>
</dbReference>
<dbReference type="InterPro" id="IPR050336">
    <property type="entry name" value="Chromosome_partition/occlusion"/>
</dbReference>
<proteinExistence type="predicted"/>
<dbReference type="SUPFAM" id="SSF110849">
    <property type="entry name" value="ParB/Sulfiredoxin"/>
    <property type="match status" value="1"/>
</dbReference>
<protein>
    <submittedName>
        <fullName evidence="3">Chromosome partitioning protein, ParB family</fullName>
    </submittedName>
</protein>
<dbReference type="GO" id="GO:0045881">
    <property type="term" value="P:positive regulation of sporulation resulting in formation of a cellular spore"/>
    <property type="evidence" value="ECO:0007669"/>
    <property type="project" value="TreeGrafter"/>
</dbReference>
<evidence type="ECO:0000259" key="2">
    <source>
        <dbReference type="SMART" id="SM00470"/>
    </source>
</evidence>
<dbReference type="RefSeq" id="WP_096600938.1">
    <property type="nucleotide sequence ID" value="NZ_OBEN01000002.1"/>
</dbReference>
<accession>A0A285NU39</accession>
<gene>
    <name evidence="3" type="ORF">SAMN06265353_0583</name>
</gene>
<feature type="domain" description="ParB-like N-terminal" evidence="2">
    <location>
        <begin position="18"/>
        <end position="107"/>
    </location>
</feature>
<evidence type="ECO:0000313" key="3">
    <source>
        <dbReference type="EMBL" id="SNZ13004.1"/>
    </source>
</evidence>
<keyword evidence="4" id="KW-1185">Reference proteome</keyword>
<reference evidence="4" key="1">
    <citation type="submission" date="2017-09" db="EMBL/GenBank/DDBJ databases">
        <authorList>
            <person name="Varghese N."/>
            <person name="Submissions S."/>
        </authorList>
    </citation>
    <scope>NUCLEOTIDE SEQUENCE [LARGE SCALE GENOMIC DNA]</scope>
    <source>
        <strain evidence="4">DSM 2913</strain>
    </source>
</reference>
<sequence>MEGFKFRDQLRGVELEFAILPSEKLTIPSIQREISENHIKRLMESIEKLGFIEPLSVVPDGKGSYEVINGQHRLLAGRQLGITEFPVIVLPPEYKQHIIALNIEKAPSLKDKAHQAYEIFLEYLNSAPETPEYKLERLIEEAYLITIGFITDRIGDKKFPGYAFEKVLKKLDYFLEQPISQAQKERENRANLLLKAKEVLNKRYEELQMKNPLQKEAIVSKAFQSLYGRYVRSITDDFHTVIERLIDAIQKVSLEEIQIEEF</sequence>
<dbReference type="Pfam" id="PF02195">
    <property type="entry name" value="ParB_N"/>
    <property type="match status" value="1"/>
</dbReference>
<dbReference type="SMART" id="SM00470">
    <property type="entry name" value="ParB"/>
    <property type="match status" value="1"/>
</dbReference>
<dbReference type="OrthoDB" id="9771335at2"/>
<dbReference type="EMBL" id="OBEN01000002">
    <property type="protein sequence ID" value="SNZ13004.1"/>
    <property type="molecule type" value="Genomic_DNA"/>
</dbReference>
<dbReference type="GO" id="GO:0007059">
    <property type="term" value="P:chromosome segregation"/>
    <property type="evidence" value="ECO:0007669"/>
    <property type="project" value="TreeGrafter"/>
</dbReference>
<dbReference type="CDD" id="cd16387">
    <property type="entry name" value="ParB_N_Srx"/>
    <property type="match status" value="1"/>
</dbReference>
<keyword evidence="1" id="KW-0175">Coiled coil</keyword>
<dbReference type="InterPro" id="IPR003115">
    <property type="entry name" value="ParB_N"/>
</dbReference>
<dbReference type="PANTHER" id="PTHR33375">
    <property type="entry name" value="CHROMOSOME-PARTITIONING PROTEIN PARB-RELATED"/>
    <property type="match status" value="1"/>
</dbReference>